<dbReference type="EMBL" id="JBGEHV010000048">
    <property type="protein sequence ID" value="MEY8042100.1"/>
    <property type="molecule type" value="Genomic_DNA"/>
</dbReference>
<dbReference type="InterPro" id="IPR000515">
    <property type="entry name" value="MetI-like"/>
</dbReference>
<feature type="transmembrane region" description="Helical" evidence="7">
    <location>
        <begin position="15"/>
        <end position="38"/>
    </location>
</feature>
<keyword evidence="10" id="KW-1185">Reference proteome</keyword>
<dbReference type="CDD" id="cd06261">
    <property type="entry name" value="TM_PBP2"/>
    <property type="match status" value="1"/>
</dbReference>
<keyword evidence="6 7" id="KW-0472">Membrane</keyword>
<evidence type="ECO:0000256" key="6">
    <source>
        <dbReference type="ARBA" id="ARBA00023136"/>
    </source>
</evidence>
<evidence type="ECO:0000256" key="7">
    <source>
        <dbReference type="RuleBase" id="RU363032"/>
    </source>
</evidence>
<proteinExistence type="inferred from homology"/>
<dbReference type="PANTHER" id="PTHR43005:SF1">
    <property type="entry name" value="SPERMIDINE_PUTRESCINE TRANSPORT SYSTEM PERMEASE PROTEIN"/>
    <property type="match status" value="1"/>
</dbReference>
<organism evidence="9 10">
    <name type="scientific">Saccharopolyspora cebuensis</name>
    <dbReference type="NCBI Taxonomy" id="418759"/>
    <lineage>
        <taxon>Bacteria</taxon>
        <taxon>Bacillati</taxon>
        <taxon>Actinomycetota</taxon>
        <taxon>Actinomycetes</taxon>
        <taxon>Pseudonocardiales</taxon>
        <taxon>Pseudonocardiaceae</taxon>
        <taxon>Saccharopolyspora</taxon>
    </lineage>
</organism>
<dbReference type="InterPro" id="IPR035906">
    <property type="entry name" value="MetI-like_sf"/>
</dbReference>
<name>A0ABV4CM09_9PSEU</name>
<evidence type="ECO:0000256" key="3">
    <source>
        <dbReference type="ARBA" id="ARBA00022475"/>
    </source>
</evidence>
<keyword evidence="3" id="KW-1003">Cell membrane</keyword>
<evidence type="ECO:0000313" key="10">
    <source>
        <dbReference type="Proteomes" id="UP001564626"/>
    </source>
</evidence>
<dbReference type="RefSeq" id="WP_345362917.1">
    <property type="nucleotide sequence ID" value="NZ_BAABII010000007.1"/>
</dbReference>
<comment type="similarity">
    <text evidence="7">Belongs to the binding-protein-dependent transport system permease family.</text>
</comment>
<sequence length="302" mass="32791">MAAGKLTPRSGRRALLAQWAFVLPAAVYILAFFGYPLVNNIVMSFRHYTAATFWTGEAPFTGWENWAAVLSSDVFGTAVRNTALFTVGSLVGQFTIGLALALFFRRHFPLGRVVRALLLLPWLVPLVVAGTVWRQLLDQEGGVVNDFLRGAGLLDQGVPWLSSPQLALLSVVLVNIWIGIPFNMVILYGGLQEIPSDLYEAAAIDGAGRWRTFISITWPMLRPVVTVVLLLGFIATVKVLDIILVLTGGGPANATETLGTQVYANSFLQLDFGRGAVVGNVLMVACLVFALIYLRANRAEGR</sequence>
<feature type="transmembrane region" description="Helical" evidence="7">
    <location>
        <begin position="116"/>
        <end position="136"/>
    </location>
</feature>
<accession>A0ABV4CM09</accession>
<reference evidence="9 10" key="1">
    <citation type="submission" date="2024-08" db="EMBL/GenBank/DDBJ databases">
        <title>Genome mining of Saccharopolyspora cebuensis PGLac3 from Nigerian medicinal plant.</title>
        <authorList>
            <person name="Ezeobiora C.E."/>
            <person name="Igbokwe N.H."/>
            <person name="Amin D.H."/>
            <person name="Mendie U.E."/>
        </authorList>
    </citation>
    <scope>NUCLEOTIDE SEQUENCE [LARGE SCALE GENOMIC DNA]</scope>
    <source>
        <strain evidence="9 10">PGLac3</strain>
    </source>
</reference>
<keyword evidence="4 7" id="KW-0812">Transmembrane</keyword>
<dbReference type="PROSITE" id="PS50928">
    <property type="entry name" value="ABC_TM1"/>
    <property type="match status" value="1"/>
</dbReference>
<feature type="domain" description="ABC transmembrane type-1" evidence="8">
    <location>
        <begin position="79"/>
        <end position="293"/>
    </location>
</feature>
<comment type="caution">
    <text evidence="9">The sequence shown here is derived from an EMBL/GenBank/DDBJ whole genome shotgun (WGS) entry which is preliminary data.</text>
</comment>
<evidence type="ECO:0000259" key="8">
    <source>
        <dbReference type="PROSITE" id="PS50928"/>
    </source>
</evidence>
<dbReference type="SUPFAM" id="SSF161098">
    <property type="entry name" value="MetI-like"/>
    <property type="match status" value="1"/>
</dbReference>
<dbReference type="PANTHER" id="PTHR43005">
    <property type="entry name" value="BLR7065 PROTEIN"/>
    <property type="match status" value="1"/>
</dbReference>
<evidence type="ECO:0000256" key="2">
    <source>
        <dbReference type="ARBA" id="ARBA00022448"/>
    </source>
</evidence>
<dbReference type="Gene3D" id="1.10.3720.10">
    <property type="entry name" value="MetI-like"/>
    <property type="match status" value="1"/>
</dbReference>
<feature type="transmembrane region" description="Helical" evidence="7">
    <location>
        <begin position="272"/>
        <end position="294"/>
    </location>
</feature>
<evidence type="ECO:0000256" key="4">
    <source>
        <dbReference type="ARBA" id="ARBA00022692"/>
    </source>
</evidence>
<gene>
    <name evidence="9" type="ORF">AB8O55_22025</name>
</gene>
<protein>
    <submittedName>
        <fullName evidence="9">Carbohydrate ABC transporter permease</fullName>
    </submittedName>
</protein>
<feature type="transmembrane region" description="Helical" evidence="7">
    <location>
        <begin position="83"/>
        <end position="104"/>
    </location>
</feature>
<comment type="subcellular location">
    <subcellularLocation>
        <location evidence="1 7">Cell membrane</location>
        <topology evidence="1 7">Multi-pass membrane protein</topology>
    </subcellularLocation>
</comment>
<feature type="transmembrane region" description="Helical" evidence="7">
    <location>
        <begin position="166"/>
        <end position="188"/>
    </location>
</feature>
<evidence type="ECO:0000256" key="1">
    <source>
        <dbReference type="ARBA" id="ARBA00004651"/>
    </source>
</evidence>
<feature type="transmembrane region" description="Helical" evidence="7">
    <location>
        <begin position="224"/>
        <end position="252"/>
    </location>
</feature>
<evidence type="ECO:0000256" key="5">
    <source>
        <dbReference type="ARBA" id="ARBA00022989"/>
    </source>
</evidence>
<keyword evidence="2 7" id="KW-0813">Transport</keyword>
<evidence type="ECO:0000313" key="9">
    <source>
        <dbReference type="EMBL" id="MEY8042100.1"/>
    </source>
</evidence>
<dbReference type="Proteomes" id="UP001564626">
    <property type="component" value="Unassembled WGS sequence"/>
</dbReference>
<dbReference type="Pfam" id="PF00528">
    <property type="entry name" value="BPD_transp_1"/>
    <property type="match status" value="1"/>
</dbReference>
<keyword evidence="5 7" id="KW-1133">Transmembrane helix</keyword>